<dbReference type="InterPro" id="IPR047287">
    <property type="entry name" value="Tudor_SGF29_rpt2"/>
</dbReference>
<proteinExistence type="predicted"/>
<dbReference type="AlphaFoldDB" id="A0AAV8UMK7"/>
<gene>
    <name evidence="7" type="ORF">NDN08_005991</name>
</gene>
<dbReference type="GO" id="GO:0000124">
    <property type="term" value="C:SAGA complex"/>
    <property type="evidence" value="ECO:0007669"/>
    <property type="project" value="InterPro"/>
</dbReference>
<dbReference type="CDD" id="cd20394">
    <property type="entry name" value="Tudor_SGF29_rpt2"/>
    <property type="match status" value="1"/>
</dbReference>
<dbReference type="InterPro" id="IPR010750">
    <property type="entry name" value="SGF29_tudor-like_dom"/>
</dbReference>
<evidence type="ECO:0000313" key="7">
    <source>
        <dbReference type="EMBL" id="KAJ8902671.1"/>
    </source>
</evidence>
<sequence length="299" mass="33934">MEATALGSEGPEEGFGHRRDMAALSGQDEVQAATMLLLGLKQYALKTEDEDFFSAAGSVETTADEQFPLVPKMETESVGNEMEESELVEEASYGLQKRNSTGNSSSSKKKQRRAYSDGSSTTRRKSKSNCSKDDSETGLEPDTNVACKVRDAESGDSQWILGRVLQYFPESRKYEVLDVGDSDEVAQQRKPSRRPRCYKLSRNRIRVLPSEPRIDLAKRARTLAVYPNTTVFYPATVHLSAMTREDREYTLEFDDEEEQGDLRWKRVPAYHVLPIDEALRGAHHRRQSKRERENELKEL</sequence>
<dbReference type="Pfam" id="PF07039">
    <property type="entry name" value="SGF29_Tudor"/>
    <property type="match status" value="1"/>
</dbReference>
<comment type="subcellular location">
    <subcellularLocation>
        <location evidence="1">Nucleus</location>
    </subcellularLocation>
</comment>
<keyword evidence="2" id="KW-0805">Transcription regulation</keyword>
<dbReference type="InterPro" id="IPR037802">
    <property type="entry name" value="SGF29"/>
</dbReference>
<dbReference type="EMBL" id="JAMWBK010000008">
    <property type="protein sequence ID" value="KAJ8902671.1"/>
    <property type="molecule type" value="Genomic_DNA"/>
</dbReference>
<name>A0AAV8UMK7_9RHOD</name>
<evidence type="ECO:0000313" key="8">
    <source>
        <dbReference type="Proteomes" id="UP001157974"/>
    </source>
</evidence>
<evidence type="ECO:0000256" key="2">
    <source>
        <dbReference type="ARBA" id="ARBA00023015"/>
    </source>
</evidence>
<accession>A0AAV8UMK7</accession>
<protein>
    <recommendedName>
        <fullName evidence="6">SGF29 C-terminal domain-containing protein</fullName>
    </recommendedName>
</protein>
<evidence type="ECO:0000256" key="1">
    <source>
        <dbReference type="ARBA" id="ARBA00004123"/>
    </source>
</evidence>
<comment type="caution">
    <text evidence="7">The sequence shown here is derived from an EMBL/GenBank/DDBJ whole genome shotgun (WGS) entry which is preliminary data.</text>
</comment>
<evidence type="ECO:0000256" key="3">
    <source>
        <dbReference type="ARBA" id="ARBA00023163"/>
    </source>
</evidence>
<evidence type="ECO:0000256" key="4">
    <source>
        <dbReference type="ARBA" id="ARBA00023242"/>
    </source>
</evidence>
<feature type="region of interest" description="Disordered" evidence="5">
    <location>
        <begin position="56"/>
        <end position="141"/>
    </location>
</feature>
<feature type="domain" description="SGF29 C-terminal" evidence="6">
    <location>
        <begin position="135"/>
        <end position="281"/>
    </location>
</feature>
<evidence type="ECO:0000256" key="5">
    <source>
        <dbReference type="SAM" id="MobiDB-lite"/>
    </source>
</evidence>
<keyword evidence="3" id="KW-0804">Transcription</keyword>
<dbReference type="PANTHER" id="PTHR21539">
    <property type="entry name" value="SAGA-ASSOCIATED FACTOR 29"/>
    <property type="match status" value="1"/>
</dbReference>
<keyword evidence="4" id="KW-0539">Nucleus</keyword>
<dbReference type="PANTHER" id="PTHR21539:SF0">
    <property type="entry name" value="SAGA-ASSOCIATED FACTOR 29"/>
    <property type="match status" value="1"/>
</dbReference>
<reference evidence="7 8" key="1">
    <citation type="journal article" date="2023" name="Nat. Commun.">
        <title>Origin of minicircular mitochondrial genomes in red algae.</title>
        <authorList>
            <person name="Lee Y."/>
            <person name="Cho C.H."/>
            <person name="Lee Y.M."/>
            <person name="Park S.I."/>
            <person name="Yang J.H."/>
            <person name="West J.A."/>
            <person name="Bhattacharya D."/>
            <person name="Yoon H.S."/>
        </authorList>
    </citation>
    <scope>NUCLEOTIDE SEQUENCE [LARGE SCALE GENOMIC DNA]</scope>
    <source>
        <strain evidence="7 8">CCMP1338</strain>
        <tissue evidence="7">Whole cell</tissue>
    </source>
</reference>
<dbReference type="CDD" id="cd20393">
    <property type="entry name" value="Tudor_SGF29_rpt1"/>
    <property type="match status" value="1"/>
</dbReference>
<evidence type="ECO:0000259" key="6">
    <source>
        <dbReference type="PROSITE" id="PS51518"/>
    </source>
</evidence>
<dbReference type="InterPro" id="IPR047288">
    <property type="entry name" value="Tudor_SGF29_rpt1"/>
</dbReference>
<dbReference type="GO" id="GO:0005634">
    <property type="term" value="C:nucleus"/>
    <property type="evidence" value="ECO:0007669"/>
    <property type="project" value="UniProtKB-SubCell"/>
</dbReference>
<keyword evidence="8" id="KW-1185">Reference proteome</keyword>
<dbReference type="PROSITE" id="PS51518">
    <property type="entry name" value="SGF29_C"/>
    <property type="match status" value="1"/>
</dbReference>
<dbReference type="Gene3D" id="2.30.30.140">
    <property type="match status" value="2"/>
</dbReference>
<feature type="region of interest" description="Disordered" evidence="5">
    <location>
        <begin position="1"/>
        <end position="22"/>
    </location>
</feature>
<organism evidence="7 8">
    <name type="scientific">Rhodosorus marinus</name>
    <dbReference type="NCBI Taxonomy" id="101924"/>
    <lineage>
        <taxon>Eukaryota</taxon>
        <taxon>Rhodophyta</taxon>
        <taxon>Stylonematophyceae</taxon>
        <taxon>Stylonematales</taxon>
        <taxon>Stylonemataceae</taxon>
        <taxon>Rhodosorus</taxon>
    </lineage>
</organism>
<dbReference type="Proteomes" id="UP001157974">
    <property type="component" value="Unassembled WGS sequence"/>
</dbReference>